<dbReference type="GO" id="GO:0005634">
    <property type="term" value="C:nucleus"/>
    <property type="evidence" value="ECO:0007669"/>
    <property type="project" value="UniProtKB-ARBA"/>
</dbReference>
<dbReference type="InterPro" id="IPR050851">
    <property type="entry name" value="mRNA_Cap_2O-Ribose_MeTrfase"/>
</dbReference>
<dbReference type="AlphaFoldDB" id="A0A6C0BLV2"/>
<dbReference type="GO" id="GO:0006370">
    <property type="term" value="P:7-methylguanosine mRNA capping"/>
    <property type="evidence" value="ECO:0007669"/>
    <property type="project" value="TreeGrafter"/>
</dbReference>
<dbReference type="InterPro" id="IPR012340">
    <property type="entry name" value="NA-bd_OB-fold"/>
</dbReference>
<organism evidence="2">
    <name type="scientific">viral metagenome</name>
    <dbReference type="NCBI Taxonomy" id="1070528"/>
    <lineage>
        <taxon>unclassified sequences</taxon>
        <taxon>metagenomes</taxon>
        <taxon>organismal metagenomes</taxon>
    </lineage>
</organism>
<dbReference type="GO" id="GO:0004483">
    <property type="term" value="F:methyltransferase cap1 activity"/>
    <property type="evidence" value="ECO:0007669"/>
    <property type="project" value="TreeGrafter"/>
</dbReference>
<feature type="domain" description="Ribosomal RNA methyltransferase FtsJ" evidence="1">
    <location>
        <begin position="277"/>
        <end position="496"/>
    </location>
</feature>
<name>A0A6C0BLV2_9ZZZZ</name>
<dbReference type="InterPro" id="IPR029063">
    <property type="entry name" value="SAM-dependent_MTases_sf"/>
</dbReference>
<sequence length="604" mass="69906">MNHLYVPQTVRVKVNLDPVDIGQEYESKIKHKLVQMYGDRCYLNGFINKSSISIVKIENGHREGSHLHGFLTFNVEFSALFCIPKRDVVITCRIKKINKFGLMAESFPVPMDVIVPRQLQAYNDIIDLFKDVYEGEFINVKILNHTMEKDKLVVVGVMTQAGLPKPNLLELREDSLISDDLGQLADVIQIPLSLSAQIPLSNPHLGSNQALNLLKDKITPFNKREGRGPPLWQGTIKKLINPYELIDKYHSPRDLIQYNQFTQIYDPQEKSVYPIITRAYFKLWEVLTDLNLLQQWENQPIHVANLAEGPGGFIQCLIDYRNRQHHSEWKNDTYHAITIKQQSDVETLKDVQDWDNYREGKEYFQLLTQQGYQVVCSYGKTGDGNMLIVDNLQHFTKQIGINKCLLITADGGIYLKEEEYGAQELDNAGLFFAEIVTAIMNQATGGTLVLKMYDMYYDVTIQLIQLLSLYYTQMILIKPKTSRPANSEKYMVCTGFKEIPEEQLAEQTQQLLQRLQTWMDLVKSGQQYVTSLLPFIFKEQSSMIETVAQFNKYNVELQMEKINEGLDLATYEKYRDPQFMEKYRQFQRETGVEWCRTYQLPSSS</sequence>
<dbReference type="SUPFAM" id="SSF50249">
    <property type="entry name" value="Nucleic acid-binding proteins"/>
    <property type="match status" value="1"/>
</dbReference>
<protein>
    <recommendedName>
        <fullName evidence="1">Ribosomal RNA methyltransferase FtsJ domain-containing protein</fullName>
    </recommendedName>
</protein>
<dbReference type="PANTHER" id="PTHR16121">
    <property type="entry name" value="CAP-SPECIFIC MRNA (NUCLEOSIDE-2'-O-)-METHYLTRANSFERASE 1-RELATED"/>
    <property type="match status" value="1"/>
</dbReference>
<dbReference type="Pfam" id="PF01728">
    <property type="entry name" value="FtsJ"/>
    <property type="match status" value="1"/>
</dbReference>
<reference evidence="2" key="1">
    <citation type="journal article" date="2020" name="Nature">
        <title>Giant virus diversity and host interactions through global metagenomics.</title>
        <authorList>
            <person name="Schulz F."/>
            <person name="Roux S."/>
            <person name="Paez-Espino D."/>
            <person name="Jungbluth S."/>
            <person name="Walsh D.A."/>
            <person name="Denef V.J."/>
            <person name="McMahon K.D."/>
            <person name="Konstantinidis K.T."/>
            <person name="Eloe-Fadrosh E.A."/>
            <person name="Kyrpides N.C."/>
            <person name="Woyke T."/>
        </authorList>
    </citation>
    <scope>NUCLEOTIDE SEQUENCE</scope>
    <source>
        <strain evidence="2">GVMAG-M-3300014204-73</strain>
    </source>
</reference>
<dbReference type="GO" id="GO:0032259">
    <property type="term" value="P:methylation"/>
    <property type="evidence" value="ECO:0007669"/>
    <property type="project" value="InterPro"/>
</dbReference>
<dbReference type="EMBL" id="MN739181">
    <property type="protein sequence ID" value="QHS92559.1"/>
    <property type="molecule type" value="Genomic_DNA"/>
</dbReference>
<evidence type="ECO:0000259" key="1">
    <source>
        <dbReference type="Pfam" id="PF01728"/>
    </source>
</evidence>
<evidence type="ECO:0000313" key="2">
    <source>
        <dbReference type="EMBL" id="QHS92559.1"/>
    </source>
</evidence>
<proteinExistence type="predicted"/>
<dbReference type="SUPFAM" id="SSF53335">
    <property type="entry name" value="S-adenosyl-L-methionine-dependent methyltransferases"/>
    <property type="match status" value="1"/>
</dbReference>
<dbReference type="GO" id="GO:0005737">
    <property type="term" value="C:cytoplasm"/>
    <property type="evidence" value="ECO:0007669"/>
    <property type="project" value="TreeGrafter"/>
</dbReference>
<dbReference type="Gene3D" id="3.40.50.12760">
    <property type="match status" value="1"/>
</dbReference>
<accession>A0A6C0BLV2</accession>
<dbReference type="InterPro" id="IPR002877">
    <property type="entry name" value="RNA_MeTrfase_FtsJ_dom"/>
</dbReference>